<evidence type="ECO:0000313" key="3">
    <source>
        <dbReference type="EMBL" id="GAA1225434.1"/>
    </source>
</evidence>
<protein>
    <recommendedName>
        <fullName evidence="5">DUF485 domain-containing protein</fullName>
    </recommendedName>
</protein>
<evidence type="ECO:0000256" key="2">
    <source>
        <dbReference type="SAM" id="Phobius"/>
    </source>
</evidence>
<accession>A0ABN1VZF0</accession>
<dbReference type="PANTHER" id="PTHR38441:SF1">
    <property type="entry name" value="MEMBRANE PROTEIN"/>
    <property type="match status" value="1"/>
</dbReference>
<dbReference type="EMBL" id="BAAALF010000015">
    <property type="protein sequence ID" value="GAA1225434.1"/>
    <property type="molecule type" value="Genomic_DNA"/>
</dbReference>
<evidence type="ECO:0000256" key="1">
    <source>
        <dbReference type="SAM" id="MobiDB-lite"/>
    </source>
</evidence>
<name>A0ABN1VZF0_9ACTN</name>
<feature type="region of interest" description="Disordered" evidence="1">
    <location>
        <begin position="129"/>
        <end position="150"/>
    </location>
</feature>
<keyword evidence="4" id="KW-1185">Reference proteome</keyword>
<reference evidence="3 4" key="1">
    <citation type="journal article" date="2019" name="Int. J. Syst. Evol. Microbiol.">
        <title>The Global Catalogue of Microorganisms (GCM) 10K type strain sequencing project: providing services to taxonomists for standard genome sequencing and annotation.</title>
        <authorList>
            <consortium name="The Broad Institute Genomics Platform"/>
            <consortium name="The Broad Institute Genome Sequencing Center for Infectious Disease"/>
            <person name="Wu L."/>
            <person name="Ma J."/>
        </authorList>
    </citation>
    <scope>NUCLEOTIDE SEQUENCE [LARGE SCALE GENOMIC DNA]</scope>
    <source>
        <strain evidence="3 4">JCM 13004</strain>
    </source>
</reference>
<sequence length="150" mass="16611">MINTRPPHERSPGGVPCGCQESVAPEVHGLTWYQNTQDGPAFELLRGSYRRFAFRMTAVFLAVYFSYVLLSGYAHGFMAMTVVGNVNVAFVLGLLQFAMTFLIAWLYTRHAGSRLDPVAEQVRAEFADTQDHQAGARQDARDSEGCTCAQ</sequence>
<keyword evidence="2" id="KW-0472">Membrane</keyword>
<feature type="transmembrane region" description="Helical" evidence="2">
    <location>
        <begin position="52"/>
        <end position="74"/>
    </location>
</feature>
<keyword evidence="2" id="KW-0812">Transmembrane</keyword>
<evidence type="ECO:0008006" key="5">
    <source>
        <dbReference type="Google" id="ProtNLM"/>
    </source>
</evidence>
<comment type="caution">
    <text evidence="3">The sequence shown here is derived from an EMBL/GenBank/DDBJ whole genome shotgun (WGS) entry which is preliminary data.</text>
</comment>
<proteinExistence type="predicted"/>
<dbReference type="InterPro" id="IPR007436">
    <property type="entry name" value="DUF485"/>
</dbReference>
<evidence type="ECO:0000313" key="4">
    <source>
        <dbReference type="Proteomes" id="UP001500037"/>
    </source>
</evidence>
<dbReference type="RefSeq" id="WP_425555896.1">
    <property type="nucleotide sequence ID" value="NZ_BAAALF010000015.1"/>
</dbReference>
<keyword evidence="2" id="KW-1133">Transmembrane helix</keyword>
<dbReference type="PANTHER" id="PTHR38441">
    <property type="entry name" value="INTEGRAL MEMBRANE PROTEIN-RELATED"/>
    <property type="match status" value="1"/>
</dbReference>
<organism evidence="3 4">
    <name type="scientific">Kitasatospora nipponensis</name>
    <dbReference type="NCBI Taxonomy" id="258049"/>
    <lineage>
        <taxon>Bacteria</taxon>
        <taxon>Bacillati</taxon>
        <taxon>Actinomycetota</taxon>
        <taxon>Actinomycetes</taxon>
        <taxon>Kitasatosporales</taxon>
        <taxon>Streptomycetaceae</taxon>
        <taxon>Kitasatospora</taxon>
    </lineage>
</organism>
<gene>
    <name evidence="3" type="ORF">GCM10009665_14820</name>
</gene>
<feature type="transmembrane region" description="Helical" evidence="2">
    <location>
        <begin position="86"/>
        <end position="107"/>
    </location>
</feature>
<dbReference type="Pfam" id="PF04341">
    <property type="entry name" value="DUF485"/>
    <property type="match status" value="1"/>
</dbReference>
<dbReference type="Proteomes" id="UP001500037">
    <property type="component" value="Unassembled WGS sequence"/>
</dbReference>